<reference evidence="1" key="1">
    <citation type="submission" date="2023-04" db="EMBL/GenBank/DDBJ databases">
        <title>Draft Genome sequencing of Naganishia species isolated from polar environments using Oxford Nanopore Technology.</title>
        <authorList>
            <person name="Leo P."/>
            <person name="Venkateswaran K."/>
        </authorList>
    </citation>
    <scope>NUCLEOTIDE SEQUENCE</scope>
    <source>
        <strain evidence="1">MNA-CCFEE 5261</strain>
    </source>
</reference>
<protein>
    <submittedName>
        <fullName evidence="1">Uncharacterized protein</fullName>
    </submittedName>
</protein>
<gene>
    <name evidence="1" type="ORF">QFC19_003931</name>
</gene>
<sequence>MPPILPSLNDGTERTGGTQSTDSTNKDHGLWPHEVASLDEYVGDGTQDPLDSEDRTTFDVDSAHPDLVSKLTAIGNGEAGIESIYSKASAETQGVGNALDDACHPGGEYPNGHVCEAHVQQAQGENVNGKSVIASASGTGSGLDMTKPYLLPSFCLACVGGAYFTYQRIVRREEEDGLKAEDKFEATKLD</sequence>
<organism evidence="1 2">
    <name type="scientific">Naganishia cerealis</name>
    <dbReference type="NCBI Taxonomy" id="610337"/>
    <lineage>
        <taxon>Eukaryota</taxon>
        <taxon>Fungi</taxon>
        <taxon>Dikarya</taxon>
        <taxon>Basidiomycota</taxon>
        <taxon>Agaricomycotina</taxon>
        <taxon>Tremellomycetes</taxon>
        <taxon>Filobasidiales</taxon>
        <taxon>Filobasidiaceae</taxon>
        <taxon>Naganishia</taxon>
    </lineage>
</organism>
<proteinExistence type="predicted"/>
<accession>A0ACC2W0Z2</accession>
<evidence type="ECO:0000313" key="1">
    <source>
        <dbReference type="EMBL" id="KAJ9104790.1"/>
    </source>
</evidence>
<keyword evidence="2" id="KW-1185">Reference proteome</keyword>
<comment type="caution">
    <text evidence="1">The sequence shown here is derived from an EMBL/GenBank/DDBJ whole genome shotgun (WGS) entry which is preliminary data.</text>
</comment>
<dbReference type="EMBL" id="JASBWR010000039">
    <property type="protein sequence ID" value="KAJ9104790.1"/>
    <property type="molecule type" value="Genomic_DNA"/>
</dbReference>
<evidence type="ECO:0000313" key="2">
    <source>
        <dbReference type="Proteomes" id="UP001241377"/>
    </source>
</evidence>
<dbReference type="Proteomes" id="UP001241377">
    <property type="component" value="Unassembled WGS sequence"/>
</dbReference>
<name>A0ACC2W0Z2_9TREE</name>